<evidence type="ECO:0000313" key="4">
    <source>
        <dbReference type="Proteomes" id="UP001497392"/>
    </source>
</evidence>
<evidence type="ECO:0000313" key="3">
    <source>
        <dbReference type="EMBL" id="CAL5224832.1"/>
    </source>
</evidence>
<keyword evidence="2" id="KW-1133">Transmembrane helix</keyword>
<sequence length="96" mass="9964">MAPAVAFDGSPWVAAGQIGGLVFGGMGAVVFGGWALAKAAQSGSLAASFQGTGYNPPRRRPIYRIDNVALKAERAARRPRIPDTAQVDESLPPADK</sequence>
<comment type="caution">
    <text evidence="3">The sequence shown here is derived from an EMBL/GenBank/DDBJ whole genome shotgun (WGS) entry which is preliminary data.</text>
</comment>
<dbReference type="EMBL" id="CAXHTA020000011">
    <property type="protein sequence ID" value="CAL5224832.1"/>
    <property type="molecule type" value="Genomic_DNA"/>
</dbReference>
<keyword evidence="2" id="KW-0472">Membrane</keyword>
<accession>A0ABP1G4S4</accession>
<gene>
    <name evidence="3" type="primary">g7584</name>
    <name evidence="3" type="ORF">VP750_LOCUS6491</name>
</gene>
<reference evidence="3 4" key="1">
    <citation type="submission" date="2024-06" db="EMBL/GenBank/DDBJ databases">
        <authorList>
            <person name="Kraege A."/>
            <person name="Thomma B."/>
        </authorList>
    </citation>
    <scope>NUCLEOTIDE SEQUENCE [LARGE SCALE GENOMIC DNA]</scope>
</reference>
<keyword evidence="4" id="KW-1185">Reference proteome</keyword>
<feature type="region of interest" description="Disordered" evidence="1">
    <location>
        <begin position="75"/>
        <end position="96"/>
    </location>
</feature>
<keyword evidence="2" id="KW-0812">Transmembrane</keyword>
<proteinExistence type="predicted"/>
<dbReference type="Proteomes" id="UP001497392">
    <property type="component" value="Unassembled WGS sequence"/>
</dbReference>
<organism evidence="3 4">
    <name type="scientific">Coccomyxa viridis</name>
    <dbReference type="NCBI Taxonomy" id="1274662"/>
    <lineage>
        <taxon>Eukaryota</taxon>
        <taxon>Viridiplantae</taxon>
        <taxon>Chlorophyta</taxon>
        <taxon>core chlorophytes</taxon>
        <taxon>Trebouxiophyceae</taxon>
        <taxon>Trebouxiophyceae incertae sedis</taxon>
        <taxon>Coccomyxaceae</taxon>
        <taxon>Coccomyxa</taxon>
    </lineage>
</organism>
<protein>
    <submittedName>
        <fullName evidence="3">G7584 protein</fullName>
    </submittedName>
</protein>
<evidence type="ECO:0000256" key="2">
    <source>
        <dbReference type="SAM" id="Phobius"/>
    </source>
</evidence>
<feature type="transmembrane region" description="Helical" evidence="2">
    <location>
        <begin position="12"/>
        <end position="37"/>
    </location>
</feature>
<name>A0ABP1G4S4_9CHLO</name>
<evidence type="ECO:0000256" key="1">
    <source>
        <dbReference type="SAM" id="MobiDB-lite"/>
    </source>
</evidence>